<dbReference type="GO" id="GO:0004519">
    <property type="term" value="F:endonuclease activity"/>
    <property type="evidence" value="ECO:0007669"/>
    <property type="project" value="InterPro"/>
</dbReference>
<dbReference type="Pfam" id="PF00961">
    <property type="entry name" value="LAGLIDADG_1"/>
    <property type="match status" value="2"/>
</dbReference>
<dbReference type="AlphaFoldDB" id="A0A4Y5MZU7"/>
<evidence type="ECO:0000259" key="1">
    <source>
        <dbReference type="Pfam" id="PF00961"/>
    </source>
</evidence>
<organism evidence="2">
    <name type="scientific">Orbilia brochopaga</name>
    <dbReference type="NCBI Taxonomy" id="3140254"/>
    <lineage>
        <taxon>Eukaryota</taxon>
        <taxon>Fungi</taxon>
        <taxon>Dikarya</taxon>
        <taxon>Ascomycota</taxon>
        <taxon>Pezizomycotina</taxon>
        <taxon>Orbiliomycetes</taxon>
        <taxon>Orbiliales</taxon>
        <taxon>Orbiliaceae</taxon>
        <taxon>Orbilia</taxon>
    </lineage>
</organism>
<feature type="domain" description="Homing endonuclease LAGLIDADG" evidence="1">
    <location>
        <begin position="247"/>
        <end position="353"/>
    </location>
</feature>
<dbReference type="InterPro" id="IPR051289">
    <property type="entry name" value="LAGLIDADG_Endonuclease"/>
</dbReference>
<accession>A0A4Y5MZU7</accession>
<dbReference type="SUPFAM" id="SSF55608">
    <property type="entry name" value="Homing endonucleases"/>
    <property type="match status" value="2"/>
</dbReference>
<dbReference type="InterPro" id="IPR004860">
    <property type="entry name" value="LAGLIDADG_dom"/>
</dbReference>
<dbReference type="PANTHER" id="PTHR36181:SF4">
    <property type="entry name" value="LAGLIDADG ENDONUCLEASE"/>
    <property type="match status" value="1"/>
</dbReference>
<dbReference type="Gene3D" id="3.10.28.10">
    <property type="entry name" value="Homing endonucleases"/>
    <property type="match status" value="2"/>
</dbReference>
<dbReference type="PANTHER" id="PTHR36181">
    <property type="entry name" value="INTRON-ENCODED ENDONUCLEASE AI3-RELATED"/>
    <property type="match status" value="1"/>
</dbReference>
<protein>
    <recommendedName>
        <fullName evidence="1">Homing endonuclease LAGLIDADG domain-containing protein</fullName>
    </recommendedName>
</protein>
<sequence length="383" mass="44398">MDNRVSKSDFKLDRLLNLMLKSVKEQRVYDSSMFNMNVVRSTDLMGFEKNYQKKNPFKLTKYVLFSNVNNFNFICNYVTLIKNKLNPWFLTGFSAAESSFSILIQPRSDSKTKWRVKAIFAIGLNKKDIEILENICFSFGVGQIYPSGTKVYYRVESFKELQVIVDHFDKYSLMTTKSSDFLLFKKCFSLIKNGEHLTEEGLLKLIALKSSLNRGLPDNLKQKFSNVISVERPEYKFKNIVDPNWVAGFVSRDGSFNIKTTESRAGKVQLRFSINLQQQEKEVIIGLAKFFNLNVSDNKNLEENKQKYIYYTKNAVALQIIKTSDILNIIIPFFEKYSILGQKSLDFSDFKKVASLIQNKEHLTKEGFEKILNIKSGMNLKRK</sequence>
<name>A0A4Y5MZU7_9PEZI</name>
<geneLocation type="mitochondrion" evidence="2"/>
<dbReference type="InterPro" id="IPR027434">
    <property type="entry name" value="Homing_endonucl"/>
</dbReference>
<proteinExistence type="predicted"/>
<evidence type="ECO:0000313" key="2">
    <source>
        <dbReference type="EMBL" id="QCW06966.1"/>
    </source>
</evidence>
<reference evidence="2" key="1">
    <citation type="submission" date="2019-04" db="EMBL/GenBank/DDBJ databases">
        <authorList>
            <person name="Yu Z."/>
            <person name="Deng C."/>
        </authorList>
    </citation>
    <scope>NUCLEOTIDE SEQUENCE</scope>
</reference>
<dbReference type="GO" id="GO:0005739">
    <property type="term" value="C:mitochondrion"/>
    <property type="evidence" value="ECO:0007669"/>
    <property type="project" value="UniProtKB-ARBA"/>
</dbReference>
<keyword evidence="2" id="KW-0496">Mitochondrion</keyword>
<gene>
    <name evidence="2" type="primary">orf383</name>
</gene>
<dbReference type="EMBL" id="MK820635">
    <property type="protein sequence ID" value="QCW06966.1"/>
    <property type="molecule type" value="Genomic_DNA"/>
</dbReference>
<feature type="domain" description="Homing endonuclease LAGLIDADG" evidence="1">
    <location>
        <begin position="90"/>
        <end position="187"/>
    </location>
</feature>